<comment type="caution">
    <text evidence="2">The sequence shown here is derived from an EMBL/GenBank/DDBJ whole genome shotgun (WGS) entry which is preliminary data.</text>
</comment>
<dbReference type="SUPFAM" id="SSF51726">
    <property type="entry name" value="UROD/MetE-like"/>
    <property type="match status" value="1"/>
</dbReference>
<dbReference type="Pfam" id="PF01717">
    <property type="entry name" value="Meth_synt_2"/>
    <property type="match status" value="1"/>
</dbReference>
<dbReference type="EC" id="2.1.1.14" evidence="2"/>
<sequence length="370" mass="42349">MTTLSIPFKYDYVGSFLRPEAVQNAKQLFKKGLISKDELKAVEDAEIVKLIEKQKAAGYHVITDGEYRRSYWHLDFFWGLNGIEQTELSHGYFFHGEETAKGSIKITGKISGQNHPFVEHFKFVNQFADDNTVAKQTFPAPAQLLAELFRKDNVENTKKFYPDINDLINDIAAAYRTVIKDLYDAGCRNIQVDDCTWGMFVDEQYWNNRQNGEVSFEAEAEKYLKVNNLSFEGRPSDLAFTTHICRGNYHSTYACTGPYDRVAPFVFAKENVDAFYLEFDDDRSGGFEPLKYIPKDKKVVLGLITSKRADLEDKEYIKQRLKQASEYISLDRVSLSPQCGFASCEIGNKLVEQDQWDKLALVKEIASEAL</sequence>
<dbReference type="InterPro" id="IPR002629">
    <property type="entry name" value="Met_Synth_C/arc"/>
</dbReference>
<evidence type="ECO:0000313" key="2">
    <source>
        <dbReference type="EMBL" id="MBW7570428.1"/>
    </source>
</evidence>
<dbReference type="GO" id="GO:0032259">
    <property type="term" value="P:methylation"/>
    <property type="evidence" value="ECO:0007669"/>
    <property type="project" value="UniProtKB-KW"/>
</dbReference>
<protein>
    <submittedName>
        <fullName evidence="2">5-methyltetrahydropteroyltriglutamate--homocysteine S-methyltransferase</fullName>
        <ecNumber evidence="2">2.1.1.14</ecNumber>
    </submittedName>
</protein>
<gene>
    <name evidence="2" type="ORF">J5V48_05905</name>
</gene>
<accession>A0ABS7DGS4</accession>
<proteinExistence type="predicted"/>
<dbReference type="NCBIfam" id="NF005085">
    <property type="entry name" value="PRK06520.1"/>
    <property type="match status" value="1"/>
</dbReference>
<keyword evidence="2" id="KW-0808">Transferase</keyword>
<keyword evidence="3" id="KW-1185">Reference proteome</keyword>
<dbReference type="EMBL" id="JAGFNY010000017">
    <property type="protein sequence ID" value="MBW7570428.1"/>
    <property type="molecule type" value="Genomic_DNA"/>
</dbReference>
<dbReference type="PANTHER" id="PTHR43844">
    <property type="entry name" value="METHIONINE SYNTHASE"/>
    <property type="match status" value="1"/>
</dbReference>
<dbReference type="InterPro" id="IPR038071">
    <property type="entry name" value="UROD/MetE-like_sf"/>
</dbReference>
<evidence type="ECO:0000313" key="3">
    <source>
        <dbReference type="Proteomes" id="UP000731465"/>
    </source>
</evidence>
<dbReference type="PANTHER" id="PTHR43844:SF1">
    <property type="entry name" value="METHIONINE SYNTHASE"/>
    <property type="match status" value="1"/>
</dbReference>
<reference evidence="2 3" key="1">
    <citation type="submission" date="2021-03" db="EMBL/GenBank/DDBJ databases">
        <title>Succinivibrio sp. nov. isolated from feces of cow.</title>
        <authorList>
            <person name="Choi J.-Y."/>
        </authorList>
    </citation>
    <scope>NUCLEOTIDE SEQUENCE [LARGE SCALE GENOMIC DNA]</scope>
    <source>
        <strain evidence="2 3">AGMB01872</strain>
    </source>
</reference>
<evidence type="ECO:0000259" key="1">
    <source>
        <dbReference type="Pfam" id="PF01717"/>
    </source>
</evidence>
<dbReference type="Proteomes" id="UP000731465">
    <property type="component" value="Unassembled WGS sequence"/>
</dbReference>
<dbReference type="GO" id="GO:0003871">
    <property type="term" value="F:5-methyltetrahydropteroyltriglutamate-homocysteine S-methyltransferase activity"/>
    <property type="evidence" value="ECO:0007669"/>
    <property type="project" value="UniProtKB-EC"/>
</dbReference>
<keyword evidence="2" id="KW-0489">Methyltransferase</keyword>
<feature type="domain" description="Cobalamin-independent methionine synthase MetE C-terminal/archaeal" evidence="1">
    <location>
        <begin position="13"/>
        <end position="343"/>
    </location>
</feature>
<dbReference type="Gene3D" id="3.20.20.210">
    <property type="match status" value="1"/>
</dbReference>
<organism evidence="2 3">
    <name type="scientific">Succinivibrio faecicola</name>
    <dbReference type="NCBI Taxonomy" id="2820300"/>
    <lineage>
        <taxon>Bacteria</taxon>
        <taxon>Pseudomonadati</taxon>
        <taxon>Pseudomonadota</taxon>
        <taxon>Gammaproteobacteria</taxon>
        <taxon>Aeromonadales</taxon>
        <taxon>Succinivibrionaceae</taxon>
        <taxon>Succinivibrio</taxon>
    </lineage>
</organism>
<name>A0ABS7DGS4_9GAMM</name>
<dbReference type="CDD" id="cd03311">
    <property type="entry name" value="CIMS_C_terminal_like"/>
    <property type="match status" value="1"/>
</dbReference>
<dbReference type="RefSeq" id="WP_219937651.1">
    <property type="nucleotide sequence ID" value="NZ_JAGFNY010000017.1"/>
</dbReference>